<organism evidence="2 3">
    <name type="scientific">Marasmius crinis-equi</name>
    <dbReference type="NCBI Taxonomy" id="585013"/>
    <lineage>
        <taxon>Eukaryota</taxon>
        <taxon>Fungi</taxon>
        <taxon>Dikarya</taxon>
        <taxon>Basidiomycota</taxon>
        <taxon>Agaricomycotina</taxon>
        <taxon>Agaricomycetes</taxon>
        <taxon>Agaricomycetidae</taxon>
        <taxon>Agaricales</taxon>
        <taxon>Marasmiineae</taxon>
        <taxon>Marasmiaceae</taxon>
        <taxon>Marasmius</taxon>
    </lineage>
</organism>
<feature type="compositionally biased region" description="Polar residues" evidence="1">
    <location>
        <begin position="212"/>
        <end position="231"/>
    </location>
</feature>
<proteinExistence type="predicted"/>
<name>A0ABR3EUZ2_9AGAR</name>
<feature type="compositionally biased region" description="Basic and acidic residues" evidence="1">
    <location>
        <begin position="103"/>
        <end position="122"/>
    </location>
</feature>
<evidence type="ECO:0000313" key="2">
    <source>
        <dbReference type="EMBL" id="KAL0566731.1"/>
    </source>
</evidence>
<reference evidence="2 3" key="1">
    <citation type="submission" date="2024-02" db="EMBL/GenBank/DDBJ databases">
        <title>A draft genome for the cacao thread blight pathogen Marasmius crinis-equi.</title>
        <authorList>
            <person name="Cohen S.P."/>
            <person name="Baruah I.K."/>
            <person name="Amoako-Attah I."/>
            <person name="Bukari Y."/>
            <person name="Meinhardt L.W."/>
            <person name="Bailey B.A."/>
        </authorList>
    </citation>
    <scope>NUCLEOTIDE SEQUENCE [LARGE SCALE GENOMIC DNA]</scope>
    <source>
        <strain evidence="2 3">GH-76</strain>
    </source>
</reference>
<feature type="compositionally biased region" description="Basic and acidic residues" evidence="1">
    <location>
        <begin position="1"/>
        <end position="10"/>
    </location>
</feature>
<feature type="region of interest" description="Disordered" evidence="1">
    <location>
        <begin position="103"/>
        <end position="127"/>
    </location>
</feature>
<comment type="caution">
    <text evidence="2">The sequence shown here is derived from an EMBL/GenBank/DDBJ whole genome shotgun (WGS) entry which is preliminary data.</text>
</comment>
<sequence length="292" mass="32073">MSDVPAKRPASDSSSEGRNVRQKFEVKIEVEEAPAPAAGIPAEIWKLQKKSEELQKINQDYLNAIAKASNKVAQERDEAAARMQSLETEVTAMKGKIRELESKHEEKIRRTSEKFDSEKERWSQGTEDLENKLKDVKGENKRLKAELEKLKEWRKKVHSLVFDESTSVEEDNTPERPVILPDHVASGTPPRDPISVSELRSPQPNFDPCTGSVVSGNDRNGSRASSPTSIPSAPRSLKITVGTPNLGSQPHSIGSATFASRMKHAPNSVAASLFQVSGNENAIKYPNGILAG</sequence>
<feature type="region of interest" description="Disordered" evidence="1">
    <location>
        <begin position="1"/>
        <end position="21"/>
    </location>
</feature>
<dbReference type="EMBL" id="JBAHYK010001795">
    <property type="protein sequence ID" value="KAL0566731.1"/>
    <property type="molecule type" value="Genomic_DNA"/>
</dbReference>
<accession>A0ABR3EUZ2</accession>
<feature type="region of interest" description="Disordered" evidence="1">
    <location>
        <begin position="164"/>
        <end position="236"/>
    </location>
</feature>
<keyword evidence="3" id="KW-1185">Reference proteome</keyword>
<evidence type="ECO:0000313" key="3">
    <source>
        <dbReference type="Proteomes" id="UP001465976"/>
    </source>
</evidence>
<evidence type="ECO:0000256" key="1">
    <source>
        <dbReference type="SAM" id="MobiDB-lite"/>
    </source>
</evidence>
<dbReference type="Proteomes" id="UP001465976">
    <property type="component" value="Unassembled WGS sequence"/>
</dbReference>
<gene>
    <name evidence="2" type="ORF">V5O48_015269</name>
</gene>
<protein>
    <submittedName>
        <fullName evidence="2">Uncharacterized protein</fullName>
    </submittedName>
</protein>